<comment type="caution">
    <text evidence="1">The sequence shown here is derived from an EMBL/GenBank/DDBJ whole genome shotgun (WGS) entry which is preliminary data.</text>
</comment>
<accession>A0ACC0W5S5</accession>
<keyword evidence="2" id="KW-1185">Reference proteome</keyword>
<gene>
    <name evidence="1" type="ORF">PsorP6_005324</name>
</gene>
<sequence length="429" mass="48841">MHRYAPKYMLTGSHLLFDFDAEKVQHVLNLLTALRMRLTVVSKTFEGTTECVEKWYHTPYSEAPIASSLLERWVSPPLIGALQLPHRNEFVCHDFRIVTPPSPVSGIPVTSPLLLQEDETCRLWYKPDVDFRKPNLLPISPRLARTLHDAVSCRADEFICSIREDTLTEMEYELGLHARALELFAGGHSENLPILVSKVLDQMLAMTSATFPLDEAIFQRVKDRTKPMYENLYLEEPYQHAVHQCSQLLETSRWSVDDKLRAIAHVTSTDLAAHCHVMFRQVFIEGFFYGNLALSAAPRLMEQVVQSFGFGRAERGALPLLPSQRVQPRIVRLAPAREYRFQQREWNQGNVNSAICTWAVRHRTRRSQRKRVSRTLRTTTSTGLAAAMMLVGRAAGRPVEVINDIGTFRRAMPLFPATNATTSVSTRSR</sequence>
<protein>
    <submittedName>
        <fullName evidence="1">Uncharacterized protein</fullName>
    </submittedName>
</protein>
<proteinExistence type="predicted"/>
<reference evidence="1 2" key="1">
    <citation type="journal article" date="2022" name="bioRxiv">
        <title>The genome of the oomycete Peronosclerospora sorghi, a cosmopolitan pathogen of maize and sorghum, is inflated with dispersed pseudogenes.</title>
        <authorList>
            <person name="Fletcher K."/>
            <person name="Martin F."/>
            <person name="Isakeit T."/>
            <person name="Cavanaugh K."/>
            <person name="Magill C."/>
            <person name="Michelmore R."/>
        </authorList>
    </citation>
    <scope>NUCLEOTIDE SEQUENCE [LARGE SCALE GENOMIC DNA]</scope>
    <source>
        <strain evidence="1">P6</strain>
    </source>
</reference>
<dbReference type="Proteomes" id="UP001163321">
    <property type="component" value="Chromosome 4"/>
</dbReference>
<organism evidence="1 2">
    <name type="scientific">Peronosclerospora sorghi</name>
    <dbReference type="NCBI Taxonomy" id="230839"/>
    <lineage>
        <taxon>Eukaryota</taxon>
        <taxon>Sar</taxon>
        <taxon>Stramenopiles</taxon>
        <taxon>Oomycota</taxon>
        <taxon>Peronosporomycetes</taxon>
        <taxon>Peronosporales</taxon>
        <taxon>Peronosporaceae</taxon>
        <taxon>Peronosclerospora</taxon>
    </lineage>
</organism>
<evidence type="ECO:0000313" key="1">
    <source>
        <dbReference type="EMBL" id="KAI9913797.1"/>
    </source>
</evidence>
<dbReference type="EMBL" id="CM047583">
    <property type="protein sequence ID" value="KAI9913797.1"/>
    <property type="molecule type" value="Genomic_DNA"/>
</dbReference>
<name>A0ACC0W5S5_9STRA</name>
<evidence type="ECO:0000313" key="2">
    <source>
        <dbReference type="Proteomes" id="UP001163321"/>
    </source>
</evidence>